<dbReference type="InterPro" id="IPR036249">
    <property type="entry name" value="Thioredoxin-like_sf"/>
</dbReference>
<dbReference type="InterPro" id="IPR001245">
    <property type="entry name" value="Ser-Thr/Tyr_kinase_cat_dom"/>
</dbReference>
<dbReference type="AlphaFoldDB" id="A0AAN9NKX0"/>
<dbReference type="InterPro" id="IPR011009">
    <property type="entry name" value="Kinase-like_dom_sf"/>
</dbReference>
<reference evidence="2 3" key="1">
    <citation type="submission" date="2024-01" db="EMBL/GenBank/DDBJ databases">
        <title>The genomes of 5 underutilized Papilionoideae crops provide insights into root nodulation and disease resistanc.</title>
        <authorList>
            <person name="Jiang F."/>
        </authorList>
    </citation>
    <scope>NUCLEOTIDE SEQUENCE [LARGE SCALE GENOMIC DNA]</scope>
    <source>
        <strain evidence="2">JINMINGXINNONG_FW02</strain>
        <tissue evidence="2">Leaves</tissue>
    </source>
</reference>
<evidence type="ECO:0000313" key="3">
    <source>
        <dbReference type="Proteomes" id="UP001374584"/>
    </source>
</evidence>
<accession>A0AAN9NKX0</accession>
<dbReference type="CDD" id="cd03024">
    <property type="entry name" value="DsbA_FrnE"/>
    <property type="match status" value="1"/>
</dbReference>
<dbReference type="PROSITE" id="PS50011">
    <property type="entry name" value="PROTEIN_KINASE_DOM"/>
    <property type="match status" value="1"/>
</dbReference>
<dbReference type="EMBL" id="JAYMYR010000003">
    <property type="protein sequence ID" value="KAK7374667.1"/>
    <property type="molecule type" value="Genomic_DNA"/>
</dbReference>
<evidence type="ECO:0000259" key="1">
    <source>
        <dbReference type="PROSITE" id="PS50011"/>
    </source>
</evidence>
<dbReference type="GO" id="GO:0005524">
    <property type="term" value="F:ATP binding"/>
    <property type="evidence" value="ECO:0007669"/>
    <property type="project" value="InterPro"/>
</dbReference>
<dbReference type="InterPro" id="IPR000719">
    <property type="entry name" value="Prot_kinase_dom"/>
</dbReference>
<evidence type="ECO:0000313" key="2">
    <source>
        <dbReference type="EMBL" id="KAK7374667.1"/>
    </source>
</evidence>
<dbReference type="SUPFAM" id="SSF52833">
    <property type="entry name" value="Thioredoxin-like"/>
    <property type="match status" value="1"/>
</dbReference>
<dbReference type="Proteomes" id="UP001374584">
    <property type="component" value="Unassembled WGS sequence"/>
</dbReference>
<feature type="domain" description="Protein kinase" evidence="1">
    <location>
        <begin position="1"/>
        <end position="117"/>
    </location>
</feature>
<dbReference type="GO" id="GO:0004672">
    <property type="term" value="F:protein kinase activity"/>
    <property type="evidence" value="ECO:0007669"/>
    <property type="project" value="InterPro"/>
</dbReference>
<dbReference type="Pfam" id="PF01323">
    <property type="entry name" value="DSBA"/>
    <property type="match status" value="1"/>
</dbReference>
<organism evidence="2 3">
    <name type="scientific">Phaseolus coccineus</name>
    <name type="common">Scarlet runner bean</name>
    <name type="synonym">Phaseolus multiflorus</name>
    <dbReference type="NCBI Taxonomy" id="3886"/>
    <lineage>
        <taxon>Eukaryota</taxon>
        <taxon>Viridiplantae</taxon>
        <taxon>Streptophyta</taxon>
        <taxon>Embryophyta</taxon>
        <taxon>Tracheophyta</taxon>
        <taxon>Spermatophyta</taxon>
        <taxon>Magnoliopsida</taxon>
        <taxon>eudicotyledons</taxon>
        <taxon>Gunneridae</taxon>
        <taxon>Pentapetalae</taxon>
        <taxon>rosids</taxon>
        <taxon>fabids</taxon>
        <taxon>Fabales</taxon>
        <taxon>Fabaceae</taxon>
        <taxon>Papilionoideae</taxon>
        <taxon>50 kb inversion clade</taxon>
        <taxon>NPAAA clade</taxon>
        <taxon>indigoferoid/millettioid clade</taxon>
        <taxon>Phaseoleae</taxon>
        <taxon>Phaseolus</taxon>
    </lineage>
</organism>
<comment type="caution">
    <text evidence="2">The sequence shown here is derived from an EMBL/GenBank/DDBJ whole genome shotgun (WGS) entry which is preliminary data.</text>
</comment>
<keyword evidence="3" id="KW-1185">Reference proteome</keyword>
<dbReference type="GO" id="GO:0016491">
    <property type="term" value="F:oxidoreductase activity"/>
    <property type="evidence" value="ECO:0007669"/>
    <property type="project" value="InterPro"/>
</dbReference>
<dbReference type="Pfam" id="PF07714">
    <property type="entry name" value="PK_Tyr_Ser-Thr"/>
    <property type="match status" value="1"/>
</dbReference>
<proteinExistence type="predicted"/>
<dbReference type="PANTHER" id="PTHR13887:SF41">
    <property type="entry name" value="THIOREDOXIN SUPERFAMILY PROTEIN"/>
    <property type="match status" value="1"/>
</dbReference>
<dbReference type="Gene3D" id="3.40.30.10">
    <property type="entry name" value="Glutaredoxin"/>
    <property type="match status" value="1"/>
</dbReference>
<dbReference type="InterPro" id="IPR001853">
    <property type="entry name" value="DSBA-like_thioredoxin_dom"/>
</dbReference>
<sequence length="382" mass="43118">MFLVREVIKEVGFLHYSPVETFMEGTVTDRSDVYAFGMVLLEVVGARRILESDYFGVTGEALEKKCVEENIDPKIKGKIAPECWKVFIDITLRCIKKEPDERPTMGEVEVELELALLLQEQADVTNINSDYTLLSKTIIIPKSDGGFDVAKLLNLVPFISVSSSRYSRIMSGTSEKKLVRIDVSSDTVCPWCFVGKKNLDKAIAASNDKYNFEIIWHPFQLNPDAPKEGIDKREYYRRKFGSQSEQMEARMSEVFKNVGLQYSLSGLTGNTMDSHRLIYFARQQGLDKQHDLVEELNIGYFTQGKYIGDHKFLLESAAKVGIEGAEEFLKNPNSGLREVEEELKTYSGNITGVPYYVINGNHKLSGGQPPEVFLRAFQVATT</sequence>
<protein>
    <recommendedName>
        <fullName evidence="1">Protein kinase domain-containing protein</fullName>
    </recommendedName>
</protein>
<dbReference type="Gene3D" id="1.10.510.10">
    <property type="entry name" value="Transferase(Phosphotransferase) domain 1"/>
    <property type="match status" value="1"/>
</dbReference>
<dbReference type="PANTHER" id="PTHR13887">
    <property type="entry name" value="GLUTATHIONE S-TRANSFERASE KAPPA"/>
    <property type="match status" value="1"/>
</dbReference>
<dbReference type="SUPFAM" id="SSF56112">
    <property type="entry name" value="Protein kinase-like (PK-like)"/>
    <property type="match status" value="1"/>
</dbReference>
<gene>
    <name evidence="2" type="ORF">VNO80_08104</name>
</gene>
<name>A0AAN9NKX0_PHACN</name>